<name>A0ABY1ZFN1_9GAMM</name>
<feature type="compositionally biased region" description="Low complexity" evidence="1">
    <location>
        <begin position="45"/>
        <end position="56"/>
    </location>
</feature>
<evidence type="ECO:0000256" key="1">
    <source>
        <dbReference type="SAM" id="MobiDB-lite"/>
    </source>
</evidence>
<dbReference type="Gene3D" id="1.25.40.10">
    <property type="entry name" value="Tetratricopeptide repeat domain"/>
    <property type="match status" value="1"/>
</dbReference>
<dbReference type="InterPro" id="IPR019734">
    <property type="entry name" value="TPR_rpt"/>
</dbReference>
<keyword evidence="4" id="KW-1185">Reference proteome</keyword>
<feature type="chain" id="PRO_5045935218" evidence="2">
    <location>
        <begin position="20"/>
        <end position="182"/>
    </location>
</feature>
<evidence type="ECO:0000256" key="2">
    <source>
        <dbReference type="SAM" id="SignalP"/>
    </source>
</evidence>
<evidence type="ECO:0000313" key="4">
    <source>
        <dbReference type="Proteomes" id="UP000313645"/>
    </source>
</evidence>
<sequence>MHKRLLPGLCLGMTLLAGCASGPGGPIYVPAGQSQDEAPPPPAANEPETAPRASEQPQPPAEPRKPAPSYQDQSEAMSPAAASLVRKADVMLAEGDTRAAISQLERAQRISPRSSKVYFKLAYAYKAENQLGKAEQFALKGLSLAGSDTGLQRTGWHMLADIRRASGNVAGAEQAEARAAAL</sequence>
<evidence type="ECO:0000313" key="3">
    <source>
        <dbReference type="EMBL" id="TBW49700.1"/>
    </source>
</evidence>
<dbReference type="Pfam" id="PF14559">
    <property type="entry name" value="TPR_19"/>
    <property type="match status" value="1"/>
</dbReference>
<organism evidence="3 4">
    <name type="scientific">Marinobacter halodurans</name>
    <dbReference type="NCBI Taxonomy" id="2528979"/>
    <lineage>
        <taxon>Bacteria</taxon>
        <taxon>Pseudomonadati</taxon>
        <taxon>Pseudomonadota</taxon>
        <taxon>Gammaproteobacteria</taxon>
        <taxon>Pseudomonadales</taxon>
        <taxon>Marinobacteraceae</taxon>
        <taxon>Marinobacter</taxon>
    </lineage>
</organism>
<proteinExistence type="predicted"/>
<keyword evidence="2" id="KW-0732">Signal</keyword>
<dbReference type="PROSITE" id="PS51257">
    <property type="entry name" value="PROKAR_LIPOPROTEIN"/>
    <property type="match status" value="1"/>
</dbReference>
<protein>
    <submittedName>
        <fullName evidence="3">Tetratricopeptide repeat protein</fullName>
    </submittedName>
</protein>
<feature type="signal peptide" evidence="2">
    <location>
        <begin position="1"/>
        <end position="19"/>
    </location>
</feature>
<accession>A0ABY1ZFN1</accession>
<dbReference type="SUPFAM" id="SSF48452">
    <property type="entry name" value="TPR-like"/>
    <property type="match status" value="1"/>
</dbReference>
<gene>
    <name evidence="3" type="ORF">EZI54_19305</name>
</gene>
<dbReference type="Proteomes" id="UP000313645">
    <property type="component" value="Unassembled WGS sequence"/>
</dbReference>
<dbReference type="SMART" id="SM00028">
    <property type="entry name" value="TPR"/>
    <property type="match status" value="2"/>
</dbReference>
<dbReference type="EMBL" id="SJDL01000039">
    <property type="protein sequence ID" value="TBW49700.1"/>
    <property type="molecule type" value="Genomic_DNA"/>
</dbReference>
<comment type="caution">
    <text evidence="3">The sequence shown here is derived from an EMBL/GenBank/DDBJ whole genome shotgun (WGS) entry which is preliminary data.</text>
</comment>
<dbReference type="RefSeq" id="WP_131483552.1">
    <property type="nucleotide sequence ID" value="NZ_SJDL01000039.1"/>
</dbReference>
<feature type="region of interest" description="Disordered" evidence="1">
    <location>
        <begin position="24"/>
        <end position="81"/>
    </location>
</feature>
<reference evidence="3 4" key="1">
    <citation type="submission" date="2019-02" db="EMBL/GenBank/DDBJ databases">
        <title>Marinobacter halodurans sp. nov., a marine bacterium isolated from sea tidal flat.</title>
        <authorList>
            <person name="Yoo Y."/>
            <person name="Lee D.W."/>
            <person name="Kim B.S."/>
            <person name="Kim J.-J."/>
        </authorList>
    </citation>
    <scope>NUCLEOTIDE SEQUENCE [LARGE SCALE GENOMIC DNA]</scope>
    <source>
        <strain evidence="3 4">YJ-S3-2</strain>
    </source>
</reference>
<dbReference type="InterPro" id="IPR011990">
    <property type="entry name" value="TPR-like_helical_dom_sf"/>
</dbReference>